<sequence length="321" mass="36526">MSFADSPTLKRPRTEDTLLTRSEIWYQDGNVVLHAENTQFRVHWSILSQNSSFFRGIQGLPQPANQPSVDGCPVVELPDPAADLENLLKALYIPTLLPKKALPLVIIASLTRLGRKYEFRDLLELAVERLTYENPSTLEEYTALNKTPAGSGYLPTRIVPYKGVLYDIIILARENGVLSVLPAAYHRALISSDRLFDGIPRGDGTTASLAPVDQRRYVLGRERLLKQQFRPGYTLGWLRTWNFDPDDCSDFIRCIRAREEMFRMYLDDGHLRTLGLLSLTKSKLCPTCKVNASESMIAGRKKLWEELPSFFDLPPWNELRN</sequence>
<accession>A0AAD6UEC1</accession>
<feature type="non-terminal residue" evidence="2">
    <location>
        <position position="321"/>
    </location>
</feature>
<evidence type="ECO:0000313" key="3">
    <source>
        <dbReference type="Proteomes" id="UP001222325"/>
    </source>
</evidence>
<comment type="caution">
    <text evidence="2">The sequence shown here is derived from an EMBL/GenBank/DDBJ whole genome shotgun (WGS) entry which is preliminary data.</text>
</comment>
<dbReference type="Proteomes" id="UP001222325">
    <property type="component" value="Unassembled WGS sequence"/>
</dbReference>
<evidence type="ECO:0000259" key="1">
    <source>
        <dbReference type="PROSITE" id="PS50097"/>
    </source>
</evidence>
<proteinExistence type="predicted"/>
<keyword evidence="3" id="KW-1185">Reference proteome</keyword>
<dbReference type="InterPro" id="IPR011333">
    <property type="entry name" value="SKP1/BTB/POZ_sf"/>
</dbReference>
<dbReference type="Pfam" id="PF00651">
    <property type="entry name" value="BTB"/>
    <property type="match status" value="1"/>
</dbReference>
<dbReference type="EMBL" id="JARJCN010000007">
    <property type="protein sequence ID" value="KAJ7099583.1"/>
    <property type="molecule type" value="Genomic_DNA"/>
</dbReference>
<dbReference type="AlphaFoldDB" id="A0AAD6UEC1"/>
<evidence type="ECO:0000313" key="2">
    <source>
        <dbReference type="EMBL" id="KAJ7099583.1"/>
    </source>
</evidence>
<name>A0AAD6UEC1_9AGAR</name>
<gene>
    <name evidence="2" type="ORF">B0H15DRAFT_1002911</name>
</gene>
<dbReference type="Gene3D" id="3.30.710.10">
    <property type="entry name" value="Potassium Channel Kv1.1, Chain A"/>
    <property type="match status" value="1"/>
</dbReference>
<organism evidence="2 3">
    <name type="scientific">Mycena belliarum</name>
    <dbReference type="NCBI Taxonomy" id="1033014"/>
    <lineage>
        <taxon>Eukaryota</taxon>
        <taxon>Fungi</taxon>
        <taxon>Dikarya</taxon>
        <taxon>Basidiomycota</taxon>
        <taxon>Agaricomycotina</taxon>
        <taxon>Agaricomycetes</taxon>
        <taxon>Agaricomycetidae</taxon>
        <taxon>Agaricales</taxon>
        <taxon>Marasmiineae</taxon>
        <taxon>Mycenaceae</taxon>
        <taxon>Mycena</taxon>
    </lineage>
</organism>
<protein>
    <recommendedName>
        <fullName evidence="1">BTB domain-containing protein</fullName>
    </recommendedName>
</protein>
<dbReference type="PROSITE" id="PS50097">
    <property type="entry name" value="BTB"/>
    <property type="match status" value="1"/>
</dbReference>
<dbReference type="SUPFAM" id="SSF54695">
    <property type="entry name" value="POZ domain"/>
    <property type="match status" value="1"/>
</dbReference>
<dbReference type="InterPro" id="IPR000210">
    <property type="entry name" value="BTB/POZ_dom"/>
</dbReference>
<dbReference type="CDD" id="cd18186">
    <property type="entry name" value="BTB_POZ_ZBTB_KLHL-like"/>
    <property type="match status" value="1"/>
</dbReference>
<feature type="domain" description="BTB" evidence="1">
    <location>
        <begin position="29"/>
        <end position="92"/>
    </location>
</feature>
<reference evidence="2" key="1">
    <citation type="submission" date="2023-03" db="EMBL/GenBank/DDBJ databases">
        <title>Massive genome expansion in bonnet fungi (Mycena s.s.) driven by repeated elements and novel gene families across ecological guilds.</title>
        <authorList>
            <consortium name="Lawrence Berkeley National Laboratory"/>
            <person name="Harder C.B."/>
            <person name="Miyauchi S."/>
            <person name="Viragh M."/>
            <person name="Kuo A."/>
            <person name="Thoen E."/>
            <person name="Andreopoulos B."/>
            <person name="Lu D."/>
            <person name="Skrede I."/>
            <person name="Drula E."/>
            <person name="Henrissat B."/>
            <person name="Morin E."/>
            <person name="Kohler A."/>
            <person name="Barry K."/>
            <person name="LaButti K."/>
            <person name="Morin E."/>
            <person name="Salamov A."/>
            <person name="Lipzen A."/>
            <person name="Mereny Z."/>
            <person name="Hegedus B."/>
            <person name="Baldrian P."/>
            <person name="Stursova M."/>
            <person name="Weitz H."/>
            <person name="Taylor A."/>
            <person name="Grigoriev I.V."/>
            <person name="Nagy L.G."/>
            <person name="Martin F."/>
            <person name="Kauserud H."/>
        </authorList>
    </citation>
    <scope>NUCLEOTIDE SEQUENCE</scope>
    <source>
        <strain evidence="2">CBHHK173m</strain>
    </source>
</reference>
<dbReference type="SMART" id="SM00225">
    <property type="entry name" value="BTB"/>
    <property type="match status" value="1"/>
</dbReference>